<evidence type="ECO:0000256" key="1">
    <source>
        <dbReference type="SAM" id="MobiDB-lite"/>
    </source>
</evidence>
<organism evidence="2 3">
    <name type="scientific">Romeriopsis navalis LEGE 11480</name>
    <dbReference type="NCBI Taxonomy" id="2777977"/>
    <lineage>
        <taxon>Bacteria</taxon>
        <taxon>Bacillati</taxon>
        <taxon>Cyanobacteriota</taxon>
        <taxon>Cyanophyceae</taxon>
        <taxon>Leptolyngbyales</taxon>
        <taxon>Leptolyngbyaceae</taxon>
        <taxon>Romeriopsis</taxon>
        <taxon>Romeriopsis navalis</taxon>
    </lineage>
</organism>
<feature type="compositionally biased region" description="Basic and acidic residues" evidence="1">
    <location>
        <begin position="24"/>
        <end position="34"/>
    </location>
</feature>
<keyword evidence="3" id="KW-1185">Reference proteome</keyword>
<gene>
    <name evidence="2" type="ORF">IQ266_16975</name>
</gene>
<feature type="region of interest" description="Disordered" evidence="1">
    <location>
        <begin position="24"/>
        <end position="49"/>
    </location>
</feature>
<dbReference type="EMBL" id="JADEXQ010000063">
    <property type="protein sequence ID" value="MBE9031429.1"/>
    <property type="molecule type" value="Genomic_DNA"/>
</dbReference>
<name>A0A928Z464_9CYAN</name>
<accession>A0A928Z464</accession>
<protein>
    <submittedName>
        <fullName evidence="2">Uncharacterized protein</fullName>
    </submittedName>
</protein>
<evidence type="ECO:0000313" key="2">
    <source>
        <dbReference type="EMBL" id="MBE9031429.1"/>
    </source>
</evidence>
<proteinExistence type="predicted"/>
<sequence length="113" mass="12867">MDNRTERDGYDRQMIPAEIAARIEREGEDYKQIPDQDSEGIDTTDGVTVDNEGLLNNYAIEPEMYYEEPGDRAEIKAAEKAEREAQLKEINQTDESGQLTMEQDRRGRGVGII</sequence>
<feature type="region of interest" description="Disordered" evidence="1">
    <location>
        <begin position="88"/>
        <end position="113"/>
    </location>
</feature>
<dbReference type="InterPro" id="IPR048028">
    <property type="entry name" value="Psb34-like"/>
</dbReference>
<dbReference type="Pfam" id="PF26394">
    <property type="entry name" value="Psb34"/>
    <property type="match status" value="1"/>
</dbReference>
<dbReference type="RefSeq" id="WP_264326256.1">
    <property type="nucleotide sequence ID" value="NZ_JADEXQ010000063.1"/>
</dbReference>
<reference evidence="2" key="1">
    <citation type="submission" date="2020-10" db="EMBL/GenBank/DDBJ databases">
        <authorList>
            <person name="Castelo-Branco R."/>
            <person name="Eusebio N."/>
            <person name="Adriana R."/>
            <person name="Vieira A."/>
            <person name="Brugerolle De Fraissinette N."/>
            <person name="Rezende De Castro R."/>
            <person name="Schneider M.P."/>
            <person name="Vasconcelos V."/>
            <person name="Leao P.N."/>
        </authorList>
    </citation>
    <scope>NUCLEOTIDE SEQUENCE</scope>
    <source>
        <strain evidence="2">LEGE 11480</strain>
    </source>
</reference>
<dbReference type="Proteomes" id="UP000625316">
    <property type="component" value="Unassembled WGS sequence"/>
</dbReference>
<evidence type="ECO:0000313" key="3">
    <source>
        <dbReference type="Proteomes" id="UP000625316"/>
    </source>
</evidence>
<dbReference type="AlphaFoldDB" id="A0A928Z464"/>
<comment type="caution">
    <text evidence="2">The sequence shown here is derived from an EMBL/GenBank/DDBJ whole genome shotgun (WGS) entry which is preliminary data.</text>
</comment>